<dbReference type="GO" id="GO:0004222">
    <property type="term" value="F:metalloendopeptidase activity"/>
    <property type="evidence" value="ECO:0007669"/>
    <property type="project" value="TreeGrafter"/>
</dbReference>
<feature type="domain" description="M23ase beta-sheet core" evidence="8">
    <location>
        <begin position="280"/>
        <end position="376"/>
    </location>
</feature>
<dbReference type="PANTHER" id="PTHR21666">
    <property type="entry name" value="PEPTIDASE-RELATED"/>
    <property type="match status" value="1"/>
</dbReference>
<dbReference type="Proteomes" id="UP000267268">
    <property type="component" value="Chromosome 1"/>
</dbReference>
<reference evidence="10 11" key="1">
    <citation type="submission" date="2018-12" db="EMBL/GenBank/DDBJ databases">
        <title>Flammeovirga pectinis sp. nov., isolated from the gut of the Korean scallop, Patinopecten yessoensis.</title>
        <authorList>
            <person name="Bae J.-W."/>
            <person name="Jeong Y.-S."/>
            <person name="Kang W."/>
        </authorList>
    </citation>
    <scope>NUCLEOTIDE SEQUENCE [LARGE SCALE GENOMIC DNA]</scope>
    <source>
        <strain evidence="10 11">L12M1</strain>
    </source>
</reference>
<comment type="cofactor">
    <cofactor evidence="1">
        <name>Zn(2+)</name>
        <dbReference type="ChEBI" id="CHEBI:29105"/>
    </cofactor>
</comment>
<evidence type="ECO:0000256" key="2">
    <source>
        <dbReference type="ARBA" id="ARBA00004196"/>
    </source>
</evidence>
<protein>
    <submittedName>
        <fullName evidence="10">Uncharacterized protein</fullName>
    </submittedName>
</protein>
<dbReference type="CDD" id="cd12797">
    <property type="entry name" value="M23_peptidase"/>
    <property type="match status" value="1"/>
</dbReference>
<name>A0A3Q9FM58_9BACT</name>
<evidence type="ECO:0000256" key="3">
    <source>
        <dbReference type="ARBA" id="ARBA00022670"/>
    </source>
</evidence>
<evidence type="ECO:0000313" key="11">
    <source>
        <dbReference type="Proteomes" id="UP000267268"/>
    </source>
</evidence>
<evidence type="ECO:0000256" key="1">
    <source>
        <dbReference type="ARBA" id="ARBA00001947"/>
    </source>
</evidence>
<keyword evidence="5" id="KW-0378">Hydrolase</keyword>
<dbReference type="Pfam" id="PF19425">
    <property type="entry name" value="Csd3_N2"/>
    <property type="match status" value="1"/>
</dbReference>
<evidence type="ECO:0000259" key="8">
    <source>
        <dbReference type="Pfam" id="PF01551"/>
    </source>
</evidence>
<dbReference type="InterPro" id="IPR050570">
    <property type="entry name" value="Cell_wall_metabolism_enzyme"/>
</dbReference>
<evidence type="ECO:0000259" key="9">
    <source>
        <dbReference type="Pfam" id="PF19425"/>
    </source>
</evidence>
<dbReference type="InterPro" id="IPR011055">
    <property type="entry name" value="Dup_hybrid_motif"/>
</dbReference>
<organism evidence="10 11">
    <name type="scientific">Flammeovirga pectinis</name>
    <dbReference type="NCBI Taxonomy" id="2494373"/>
    <lineage>
        <taxon>Bacteria</taxon>
        <taxon>Pseudomonadati</taxon>
        <taxon>Bacteroidota</taxon>
        <taxon>Cytophagia</taxon>
        <taxon>Cytophagales</taxon>
        <taxon>Flammeovirgaceae</taxon>
        <taxon>Flammeovirga</taxon>
    </lineage>
</organism>
<dbReference type="GO" id="GO:0030313">
    <property type="term" value="C:cell envelope"/>
    <property type="evidence" value="ECO:0007669"/>
    <property type="project" value="UniProtKB-SubCell"/>
</dbReference>
<dbReference type="EMBL" id="CP034562">
    <property type="protein sequence ID" value="AZQ60922.1"/>
    <property type="molecule type" value="Genomic_DNA"/>
</dbReference>
<evidence type="ECO:0000256" key="5">
    <source>
        <dbReference type="ARBA" id="ARBA00022801"/>
    </source>
</evidence>
<evidence type="ECO:0000256" key="7">
    <source>
        <dbReference type="ARBA" id="ARBA00023049"/>
    </source>
</evidence>
<dbReference type="SUPFAM" id="SSF51261">
    <property type="entry name" value="Duplicated hybrid motif"/>
    <property type="match status" value="1"/>
</dbReference>
<keyword evidence="11" id="KW-1185">Reference proteome</keyword>
<keyword evidence="4" id="KW-0479">Metal-binding</keyword>
<dbReference type="OrthoDB" id="9810477at2"/>
<dbReference type="GO" id="GO:0006508">
    <property type="term" value="P:proteolysis"/>
    <property type="evidence" value="ECO:0007669"/>
    <property type="project" value="UniProtKB-KW"/>
</dbReference>
<evidence type="ECO:0000256" key="4">
    <source>
        <dbReference type="ARBA" id="ARBA00022723"/>
    </source>
</evidence>
<dbReference type="Gene3D" id="2.70.70.10">
    <property type="entry name" value="Glucose Permease (Domain IIA)"/>
    <property type="match status" value="1"/>
</dbReference>
<comment type="subcellular location">
    <subcellularLocation>
        <location evidence="2">Cell envelope</location>
    </subcellularLocation>
</comment>
<feature type="domain" description="Csd3-like second N-terminal" evidence="9">
    <location>
        <begin position="152"/>
        <end position="267"/>
    </location>
</feature>
<dbReference type="RefSeq" id="WP_126610891.1">
    <property type="nucleotide sequence ID" value="NZ_CP034562.1"/>
</dbReference>
<dbReference type="Gene3D" id="3.10.450.350">
    <property type="match status" value="2"/>
</dbReference>
<dbReference type="InterPro" id="IPR045834">
    <property type="entry name" value="Csd3_N2"/>
</dbReference>
<dbReference type="PANTHER" id="PTHR21666:SF288">
    <property type="entry name" value="CELL DIVISION PROTEIN YTFB"/>
    <property type="match status" value="1"/>
</dbReference>
<evidence type="ECO:0000256" key="6">
    <source>
        <dbReference type="ARBA" id="ARBA00022833"/>
    </source>
</evidence>
<evidence type="ECO:0000313" key="10">
    <source>
        <dbReference type="EMBL" id="AZQ60922.1"/>
    </source>
</evidence>
<dbReference type="AlphaFoldDB" id="A0A3Q9FM58"/>
<dbReference type="KEGG" id="fll:EI427_01435"/>
<proteinExistence type="predicted"/>
<dbReference type="InterPro" id="IPR016047">
    <property type="entry name" value="M23ase_b-sheet_dom"/>
</dbReference>
<gene>
    <name evidence="10" type="ORF">EI427_01435</name>
</gene>
<dbReference type="Pfam" id="PF01551">
    <property type="entry name" value="Peptidase_M23"/>
    <property type="match status" value="1"/>
</dbReference>
<dbReference type="GO" id="GO:0046872">
    <property type="term" value="F:metal ion binding"/>
    <property type="evidence" value="ECO:0007669"/>
    <property type="project" value="UniProtKB-KW"/>
</dbReference>
<keyword evidence="3" id="KW-0645">Protease</keyword>
<accession>A0A3Q9FM58</accession>
<keyword evidence="6" id="KW-0862">Zinc</keyword>
<sequence>MKNYIYILTFLSTIGNFQSCSTPSTEKEEIVIIDTVEVEIDSSAYIYAINVDSMTVEQNVVKRNQSLADILTASNVEYKEIFKLANNAKPVFDVRRLKVGKDYTLLFTNDSISKLNYFIYQEDPINYVVFDLIDSCNVYRGEKPVEIVKKEVASDIQLSLYQSLIDLDESPALVNELADVFAWQIDFFHIQKGDAFKVVFYEKEVDGTVVGIDHIEAALFTHQGKDYYAFDYNYNGKKEYFDEFGNSLRKEFLKAPLHFSRISSSFSRKRFHPVQKRYKAHLGTDYAAPIGTPIHSVGDGEIVAAQYSKYNGNYVKVRHNSVYTTQYLHMSKIKKGIRRGVKIKQGDIIGYVGKTGLATGAHLCYRFWKNGKQVDPRRQEIPSSDPLPDSVVQEYQEIIMPIKLELDKVDLITSN</sequence>
<keyword evidence="7" id="KW-0482">Metalloprotease</keyword>